<dbReference type="AlphaFoldDB" id="A0A365H8F6"/>
<dbReference type="Gene3D" id="3.40.630.190">
    <property type="entry name" value="LCP protein"/>
    <property type="match status" value="1"/>
</dbReference>
<dbReference type="RefSeq" id="WP_111865991.1">
    <property type="nucleotide sequence ID" value="NZ_QLYX01000004.1"/>
</dbReference>
<feature type="compositionally biased region" description="Low complexity" evidence="2">
    <location>
        <begin position="43"/>
        <end position="65"/>
    </location>
</feature>
<accession>A0A365H8F6</accession>
<evidence type="ECO:0000259" key="4">
    <source>
        <dbReference type="Pfam" id="PF03816"/>
    </source>
</evidence>
<evidence type="ECO:0000313" key="5">
    <source>
        <dbReference type="EMBL" id="RAY15319.1"/>
    </source>
</evidence>
<dbReference type="OrthoDB" id="3759589at2"/>
<sequence length="489" mass="51271">MSKQDLPAKAGASEGPAEPTEAAEATEAAQAADSVEPTERTEAVAPTEAAEVTEPAEAGAGTGPAELKEAKEVAGPAEAAEVTEPAGIGAGTGPAELKEAKEVAGPAEAAEVTEPAEAGAGTGPAEPRPAEEPPAEAGEDAAAAADPGEAPARKKTRRRGRRVLLTVLAVLLLAVIGAGALVYERQASYDRNVDRIPGVMPTNTDRPKPSAAGSENWLLVGFDDGAVEVGQGADISKVRGHRSDTLILLHLPADRENAYIVSIPRDSWVEVPGRGHQKINAAFSFGGPALLIRTVEKLTGIRVDHYGAVDFGGFQAMTDALGGVDVTIAKTVYDPANNVTWRAGRQHLNGERALLFVRQRQNLPNGDFDRIKRQQAFLRALAKKASDGGTISNPIKLNRFLRAFTKSISVDDSMSSGDLRSLALGLRGLRPQDVQFLTVPNKGPAMRGVQSVVLLDEVRARELYTAVRGDEMAGYVRRNGGTNSVGTVS</sequence>
<dbReference type="NCBIfam" id="TIGR00350">
    <property type="entry name" value="lytR_cpsA_psr"/>
    <property type="match status" value="1"/>
</dbReference>
<keyword evidence="3" id="KW-0812">Transmembrane</keyword>
<evidence type="ECO:0000256" key="2">
    <source>
        <dbReference type="SAM" id="MobiDB-lite"/>
    </source>
</evidence>
<keyword evidence="3" id="KW-1133">Transmembrane helix</keyword>
<organism evidence="5 6">
    <name type="scientific">Actinomadura craniellae</name>
    <dbReference type="NCBI Taxonomy" id="2231787"/>
    <lineage>
        <taxon>Bacteria</taxon>
        <taxon>Bacillati</taxon>
        <taxon>Actinomycetota</taxon>
        <taxon>Actinomycetes</taxon>
        <taxon>Streptosporangiales</taxon>
        <taxon>Thermomonosporaceae</taxon>
        <taxon>Actinomadura</taxon>
    </lineage>
</organism>
<feature type="transmembrane region" description="Helical" evidence="3">
    <location>
        <begin position="163"/>
        <end position="183"/>
    </location>
</feature>
<evidence type="ECO:0000256" key="3">
    <source>
        <dbReference type="SAM" id="Phobius"/>
    </source>
</evidence>
<dbReference type="PANTHER" id="PTHR33392:SF6">
    <property type="entry name" value="POLYISOPRENYL-TEICHOIC ACID--PEPTIDOGLYCAN TEICHOIC ACID TRANSFERASE TAGU"/>
    <property type="match status" value="1"/>
</dbReference>
<dbReference type="PANTHER" id="PTHR33392">
    <property type="entry name" value="POLYISOPRENYL-TEICHOIC ACID--PEPTIDOGLYCAN TEICHOIC ACID TRANSFERASE TAGU"/>
    <property type="match status" value="1"/>
</dbReference>
<feature type="compositionally biased region" description="Low complexity" evidence="2">
    <location>
        <begin position="103"/>
        <end position="125"/>
    </location>
</feature>
<dbReference type="Pfam" id="PF03816">
    <property type="entry name" value="LytR_cpsA_psr"/>
    <property type="match status" value="1"/>
</dbReference>
<comment type="similarity">
    <text evidence="1">Belongs to the LytR/CpsA/Psr (LCP) family.</text>
</comment>
<keyword evidence="3" id="KW-0472">Membrane</keyword>
<feature type="compositionally biased region" description="Low complexity" evidence="2">
    <location>
        <begin position="10"/>
        <end position="32"/>
    </location>
</feature>
<feature type="region of interest" description="Disordered" evidence="2">
    <location>
        <begin position="1"/>
        <end position="157"/>
    </location>
</feature>
<evidence type="ECO:0000256" key="1">
    <source>
        <dbReference type="ARBA" id="ARBA00006068"/>
    </source>
</evidence>
<dbReference type="InterPro" id="IPR004474">
    <property type="entry name" value="LytR_CpsA_psr"/>
</dbReference>
<comment type="caution">
    <text evidence="5">The sequence shown here is derived from an EMBL/GenBank/DDBJ whole genome shotgun (WGS) entry which is preliminary data.</text>
</comment>
<evidence type="ECO:0000313" key="6">
    <source>
        <dbReference type="Proteomes" id="UP000251891"/>
    </source>
</evidence>
<proteinExistence type="inferred from homology"/>
<reference evidence="5 6" key="1">
    <citation type="submission" date="2018-06" db="EMBL/GenBank/DDBJ databases">
        <title>Actinomadura craniellae sp. nov. isolated from marine sponge Craniella sp.</title>
        <authorList>
            <person name="Li L."/>
            <person name="Xu Q.H."/>
            <person name="Lin H.W."/>
            <person name="Lu Y.H."/>
        </authorList>
    </citation>
    <scope>NUCLEOTIDE SEQUENCE [LARGE SCALE GENOMIC DNA]</scope>
    <source>
        <strain evidence="5 6">LHW63021</strain>
    </source>
</reference>
<feature type="domain" description="Cell envelope-related transcriptional attenuator" evidence="4">
    <location>
        <begin position="242"/>
        <end position="386"/>
    </location>
</feature>
<dbReference type="Proteomes" id="UP000251891">
    <property type="component" value="Unassembled WGS sequence"/>
</dbReference>
<dbReference type="InterPro" id="IPR050922">
    <property type="entry name" value="LytR/CpsA/Psr_CW_biosynth"/>
</dbReference>
<gene>
    <name evidence="5" type="ORF">DPM19_11475</name>
</gene>
<protein>
    <submittedName>
        <fullName evidence="5">LytR family transcriptional regulator</fullName>
    </submittedName>
</protein>
<feature type="compositionally biased region" description="Low complexity" evidence="2">
    <location>
        <begin position="140"/>
        <end position="150"/>
    </location>
</feature>
<dbReference type="EMBL" id="QLYX01000004">
    <property type="protein sequence ID" value="RAY15319.1"/>
    <property type="molecule type" value="Genomic_DNA"/>
</dbReference>
<name>A0A365H8F6_9ACTN</name>
<keyword evidence="6" id="KW-1185">Reference proteome</keyword>